<gene>
    <name evidence="3" type="ORF">PXEA_LOCUS12642</name>
</gene>
<dbReference type="AlphaFoldDB" id="A0A448WSK9"/>
<evidence type="ECO:0000313" key="4">
    <source>
        <dbReference type="Proteomes" id="UP000784294"/>
    </source>
</evidence>
<feature type="region of interest" description="Disordered" evidence="1">
    <location>
        <begin position="228"/>
        <end position="249"/>
    </location>
</feature>
<accession>A0A448WSK9</accession>
<feature type="compositionally biased region" description="Low complexity" evidence="1">
    <location>
        <begin position="231"/>
        <end position="249"/>
    </location>
</feature>
<name>A0A448WSK9_9PLAT</name>
<comment type="caution">
    <text evidence="3">The sequence shown here is derived from an EMBL/GenBank/DDBJ whole genome shotgun (WGS) entry which is preliminary data.</text>
</comment>
<sequence>MFLVSSLLFFIYLYCFILQASTRTTHSGADKQSLTGSHQPSSITKQPEIVYSSDLFQNLRQNQLSSTSSSLQPDLSSCIPSTYISLPGPLLLPSGLALTGTALLPDSNLPTSEVEQSNFHRLGSEYMLGASVGQSGSPPGFLSPFAVDHSAKITTPPPPLSKPSQISPHFVIHPTKSSHGSRGDAASSLAPLLLITSPSKVTPAIDSPIFVKGLPTILINSGSILETTPPTSISNASTSFTTSASSCAT</sequence>
<keyword evidence="2" id="KW-0732">Signal</keyword>
<evidence type="ECO:0000256" key="1">
    <source>
        <dbReference type="SAM" id="MobiDB-lite"/>
    </source>
</evidence>
<feature type="non-terminal residue" evidence="3">
    <location>
        <position position="249"/>
    </location>
</feature>
<organism evidence="3 4">
    <name type="scientific">Protopolystoma xenopodis</name>
    <dbReference type="NCBI Taxonomy" id="117903"/>
    <lineage>
        <taxon>Eukaryota</taxon>
        <taxon>Metazoa</taxon>
        <taxon>Spiralia</taxon>
        <taxon>Lophotrochozoa</taxon>
        <taxon>Platyhelminthes</taxon>
        <taxon>Monogenea</taxon>
        <taxon>Polyopisthocotylea</taxon>
        <taxon>Polystomatidea</taxon>
        <taxon>Polystomatidae</taxon>
        <taxon>Protopolystoma</taxon>
    </lineage>
</organism>
<dbReference type="Proteomes" id="UP000784294">
    <property type="component" value="Unassembled WGS sequence"/>
</dbReference>
<proteinExistence type="predicted"/>
<keyword evidence="4" id="KW-1185">Reference proteome</keyword>
<evidence type="ECO:0000256" key="2">
    <source>
        <dbReference type="SAM" id="SignalP"/>
    </source>
</evidence>
<dbReference type="EMBL" id="CAAALY010040586">
    <property type="protein sequence ID" value="VEL19202.1"/>
    <property type="molecule type" value="Genomic_DNA"/>
</dbReference>
<protein>
    <submittedName>
        <fullName evidence="3">Uncharacterized protein</fullName>
    </submittedName>
</protein>
<feature type="chain" id="PRO_5019224066" evidence="2">
    <location>
        <begin position="23"/>
        <end position="249"/>
    </location>
</feature>
<evidence type="ECO:0000313" key="3">
    <source>
        <dbReference type="EMBL" id="VEL19202.1"/>
    </source>
</evidence>
<feature type="signal peptide" evidence="2">
    <location>
        <begin position="1"/>
        <end position="22"/>
    </location>
</feature>
<reference evidence="3" key="1">
    <citation type="submission" date="2018-11" db="EMBL/GenBank/DDBJ databases">
        <authorList>
            <consortium name="Pathogen Informatics"/>
        </authorList>
    </citation>
    <scope>NUCLEOTIDE SEQUENCE</scope>
</reference>